<sequence length="122" mass="13629">MYLPSTENPAKIGFVHKVTVTPDDVKKIAKLANLKLQKDEVDLFAGQFTETVDMINRLNEINTSDVPATYQVTGLTNISRDDVIDLTRILPQEVALREAKLTSHGFFVVPRVIDTDETESVI</sequence>
<comment type="function">
    <text evidence="1">Allows the formation of correctly charged Asn-tRNA(Asn) or Gln-tRNA(Gln) through the transamidation of misacylated Asp-tRNA(Asn) or Glu-tRNA(Gln) in organisms which lack either or both of asparaginyl-tRNA or glutaminyl-tRNA synthetases. The reaction takes place in the presence of glutamine and ATP through an activated phospho-Asp-tRNA(Asn) or phospho-Glu-tRNA(Gln).</text>
</comment>
<evidence type="ECO:0000256" key="1">
    <source>
        <dbReference type="HAMAP-Rule" id="MF_00122"/>
    </source>
</evidence>
<evidence type="ECO:0000313" key="3">
    <source>
        <dbReference type="Proteomes" id="UP000034826"/>
    </source>
</evidence>
<dbReference type="GO" id="GO:0050566">
    <property type="term" value="F:asparaginyl-tRNA synthase (glutamine-hydrolyzing) activity"/>
    <property type="evidence" value="ECO:0007669"/>
    <property type="project" value="RHEA"/>
</dbReference>
<comment type="subunit">
    <text evidence="1">Heterotrimer of A, B and C subunits.</text>
</comment>
<comment type="similarity">
    <text evidence="1">Belongs to the GatC family.</text>
</comment>
<dbReference type="GO" id="GO:0016740">
    <property type="term" value="F:transferase activity"/>
    <property type="evidence" value="ECO:0007669"/>
    <property type="project" value="UniProtKB-KW"/>
</dbReference>
<dbReference type="Gene3D" id="1.10.20.60">
    <property type="entry name" value="Glu-tRNAGln amidotransferase C subunit, N-terminal domain"/>
    <property type="match status" value="1"/>
</dbReference>
<keyword evidence="1" id="KW-0547">Nucleotide-binding</keyword>
<dbReference type="EC" id="6.3.5.-" evidence="1"/>
<dbReference type="AlphaFoldDB" id="A0A0G1J7K8"/>
<dbReference type="Proteomes" id="UP000034826">
    <property type="component" value="Unassembled WGS sequence"/>
</dbReference>
<comment type="catalytic activity">
    <reaction evidence="1">
        <text>L-aspartyl-tRNA(Asn) + L-glutamine + ATP + H2O = L-asparaginyl-tRNA(Asn) + L-glutamate + ADP + phosphate + 2 H(+)</text>
        <dbReference type="Rhea" id="RHEA:14513"/>
        <dbReference type="Rhea" id="RHEA-COMP:9674"/>
        <dbReference type="Rhea" id="RHEA-COMP:9677"/>
        <dbReference type="ChEBI" id="CHEBI:15377"/>
        <dbReference type="ChEBI" id="CHEBI:15378"/>
        <dbReference type="ChEBI" id="CHEBI:29985"/>
        <dbReference type="ChEBI" id="CHEBI:30616"/>
        <dbReference type="ChEBI" id="CHEBI:43474"/>
        <dbReference type="ChEBI" id="CHEBI:58359"/>
        <dbReference type="ChEBI" id="CHEBI:78515"/>
        <dbReference type="ChEBI" id="CHEBI:78516"/>
        <dbReference type="ChEBI" id="CHEBI:456216"/>
    </reaction>
</comment>
<comment type="caution">
    <text evidence="2">The sequence shown here is derived from an EMBL/GenBank/DDBJ whole genome shotgun (WGS) entry which is preliminary data.</text>
</comment>
<organism evidence="2 3">
    <name type="scientific">Candidatus Woesebacteria bacterium GW2011_GWA2_44_33</name>
    <dbReference type="NCBI Taxonomy" id="1618564"/>
    <lineage>
        <taxon>Bacteria</taxon>
        <taxon>Candidatus Woeseibacteriota</taxon>
    </lineage>
</organism>
<name>A0A0G1J7K8_9BACT</name>
<accession>A0A0G1J7K8</accession>
<dbReference type="InterPro" id="IPR003837">
    <property type="entry name" value="GatC"/>
</dbReference>
<keyword evidence="2" id="KW-0808">Transferase</keyword>
<dbReference type="GO" id="GO:0050567">
    <property type="term" value="F:glutaminyl-tRNA synthase (glutamine-hydrolyzing) activity"/>
    <property type="evidence" value="ECO:0007669"/>
    <property type="project" value="UniProtKB-UniRule"/>
</dbReference>
<keyword evidence="1" id="KW-0067">ATP-binding</keyword>
<proteinExistence type="inferred from homology"/>
<dbReference type="Pfam" id="PF02686">
    <property type="entry name" value="GatC"/>
    <property type="match status" value="1"/>
</dbReference>
<reference evidence="2 3" key="1">
    <citation type="journal article" date="2015" name="Nature">
        <title>rRNA introns, odd ribosomes, and small enigmatic genomes across a large radiation of phyla.</title>
        <authorList>
            <person name="Brown C.T."/>
            <person name="Hug L.A."/>
            <person name="Thomas B.C."/>
            <person name="Sharon I."/>
            <person name="Castelle C.J."/>
            <person name="Singh A."/>
            <person name="Wilkins M.J."/>
            <person name="Williams K.H."/>
            <person name="Banfield J.F."/>
        </authorList>
    </citation>
    <scope>NUCLEOTIDE SEQUENCE [LARGE SCALE GENOMIC DNA]</scope>
</reference>
<dbReference type="GO" id="GO:0005524">
    <property type="term" value="F:ATP binding"/>
    <property type="evidence" value="ECO:0007669"/>
    <property type="project" value="UniProtKB-KW"/>
</dbReference>
<gene>
    <name evidence="1" type="primary">gatC</name>
    <name evidence="2" type="ORF">UW60_C0008G0010</name>
</gene>
<dbReference type="GO" id="GO:0006412">
    <property type="term" value="P:translation"/>
    <property type="evidence" value="ECO:0007669"/>
    <property type="project" value="UniProtKB-UniRule"/>
</dbReference>
<keyword evidence="1" id="KW-0436">Ligase</keyword>
<keyword evidence="1" id="KW-0648">Protein biosynthesis</keyword>
<protein>
    <recommendedName>
        <fullName evidence="1">Aspartyl/glutamyl-tRNA(Asn/Gln) amidotransferase subunit C</fullName>
        <shortName evidence="1">Asp/Glu-ADT subunit C</shortName>
        <ecNumber evidence="1">6.3.5.-</ecNumber>
    </recommendedName>
</protein>
<comment type="catalytic activity">
    <reaction evidence="1">
        <text>L-glutamyl-tRNA(Gln) + L-glutamine + ATP + H2O = L-glutaminyl-tRNA(Gln) + L-glutamate + ADP + phosphate + H(+)</text>
        <dbReference type="Rhea" id="RHEA:17521"/>
        <dbReference type="Rhea" id="RHEA-COMP:9681"/>
        <dbReference type="Rhea" id="RHEA-COMP:9684"/>
        <dbReference type="ChEBI" id="CHEBI:15377"/>
        <dbReference type="ChEBI" id="CHEBI:15378"/>
        <dbReference type="ChEBI" id="CHEBI:29985"/>
        <dbReference type="ChEBI" id="CHEBI:30616"/>
        <dbReference type="ChEBI" id="CHEBI:43474"/>
        <dbReference type="ChEBI" id="CHEBI:58359"/>
        <dbReference type="ChEBI" id="CHEBI:78520"/>
        <dbReference type="ChEBI" id="CHEBI:78521"/>
        <dbReference type="ChEBI" id="CHEBI:456216"/>
    </reaction>
</comment>
<dbReference type="SUPFAM" id="SSF141000">
    <property type="entry name" value="Glu-tRNAGln amidotransferase C subunit"/>
    <property type="match status" value="1"/>
</dbReference>
<dbReference type="EMBL" id="LCIY01000008">
    <property type="protein sequence ID" value="KKT67348.1"/>
    <property type="molecule type" value="Genomic_DNA"/>
</dbReference>
<dbReference type="NCBIfam" id="TIGR00135">
    <property type="entry name" value="gatC"/>
    <property type="match status" value="1"/>
</dbReference>
<evidence type="ECO:0000313" key="2">
    <source>
        <dbReference type="EMBL" id="KKT67348.1"/>
    </source>
</evidence>
<dbReference type="GO" id="GO:0006450">
    <property type="term" value="P:regulation of translational fidelity"/>
    <property type="evidence" value="ECO:0007669"/>
    <property type="project" value="InterPro"/>
</dbReference>
<dbReference type="InterPro" id="IPR036113">
    <property type="entry name" value="Asp/Glu-ADT_sf_sub_c"/>
</dbReference>
<dbReference type="HAMAP" id="MF_00122">
    <property type="entry name" value="GatC"/>
    <property type="match status" value="1"/>
</dbReference>